<keyword evidence="10" id="KW-1185">Reference proteome</keyword>
<feature type="transmembrane region" description="Helical" evidence="7">
    <location>
        <begin position="73"/>
        <end position="94"/>
    </location>
</feature>
<proteinExistence type="inferred from homology"/>
<keyword evidence="4 7" id="KW-0812">Transmembrane</keyword>
<gene>
    <name evidence="9" type="ORF">ACFPOF_32340</name>
</gene>
<feature type="transmembrane region" description="Helical" evidence="7">
    <location>
        <begin position="266"/>
        <end position="286"/>
    </location>
</feature>
<dbReference type="Gene3D" id="1.10.3720.10">
    <property type="entry name" value="MetI-like"/>
    <property type="match status" value="1"/>
</dbReference>
<keyword evidence="3" id="KW-1003">Cell membrane</keyword>
<feature type="transmembrane region" description="Helical" evidence="7">
    <location>
        <begin position="106"/>
        <end position="127"/>
    </location>
</feature>
<reference evidence="10" key="1">
    <citation type="journal article" date="2019" name="Int. J. Syst. Evol. Microbiol.">
        <title>The Global Catalogue of Microorganisms (GCM) 10K type strain sequencing project: providing services to taxonomists for standard genome sequencing and annotation.</title>
        <authorList>
            <consortium name="The Broad Institute Genomics Platform"/>
            <consortium name="The Broad Institute Genome Sequencing Center for Infectious Disease"/>
            <person name="Wu L."/>
            <person name="Ma J."/>
        </authorList>
    </citation>
    <scope>NUCLEOTIDE SEQUENCE [LARGE SCALE GENOMIC DNA]</scope>
    <source>
        <strain evidence="10">CGMCC 1.18575</strain>
    </source>
</reference>
<organism evidence="9 10">
    <name type="scientific">Cohnella soli</name>
    <dbReference type="NCBI Taxonomy" id="425005"/>
    <lineage>
        <taxon>Bacteria</taxon>
        <taxon>Bacillati</taxon>
        <taxon>Bacillota</taxon>
        <taxon>Bacilli</taxon>
        <taxon>Bacillales</taxon>
        <taxon>Paenibacillaceae</taxon>
        <taxon>Cohnella</taxon>
    </lineage>
</organism>
<dbReference type="InterPro" id="IPR035906">
    <property type="entry name" value="MetI-like_sf"/>
</dbReference>
<dbReference type="Pfam" id="PF00528">
    <property type="entry name" value="BPD_transp_1"/>
    <property type="match status" value="1"/>
</dbReference>
<protein>
    <submittedName>
        <fullName evidence="9">Carbohydrate ABC transporter permease</fullName>
    </submittedName>
</protein>
<dbReference type="CDD" id="cd06261">
    <property type="entry name" value="TM_PBP2"/>
    <property type="match status" value="1"/>
</dbReference>
<evidence type="ECO:0000256" key="7">
    <source>
        <dbReference type="RuleBase" id="RU363032"/>
    </source>
</evidence>
<comment type="subcellular location">
    <subcellularLocation>
        <location evidence="1 7">Cell membrane</location>
        <topology evidence="1 7">Multi-pass membrane protein</topology>
    </subcellularLocation>
</comment>
<evidence type="ECO:0000256" key="6">
    <source>
        <dbReference type="ARBA" id="ARBA00023136"/>
    </source>
</evidence>
<keyword evidence="5 7" id="KW-1133">Transmembrane helix</keyword>
<evidence type="ECO:0000313" key="9">
    <source>
        <dbReference type="EMBL" id="MFC5407445.1"/>
    </source>
</evidence>
<evidence type="ECO:0000259" key="8">
    <source>
        <dbReference type="PROSITE" id="PS50928"/>
    </source>
</evidence>
<evidence type="ECO:0000256" key="5">
    <source>
        <dbReference type="ARBA" id="ARBA00022989"/>
    </source>
</evidence>
<evidence type="ECO:0000313" key="10">
    <source>
        <dbReference type="Proteomes" id="UP001596113"/>
    </source>
</evidence>
<dbReference type="EMBL" id="JBHSMI010000067">
    <property type="protein sequence ID" value="MFC5407445.1"/>
    <property type="molecule type" value="Genomic_DNA"/>
</dbReference>
<dbReference type="PROSITE" id="PS50928">
    <property type="entry name" value="ABC_TM1"/>
    <property type="match status" value="1"/>
</dbReference>
<dbReference type="RefSeq" id="WP_378140113.1">
    <property type="nucleotide sequence ID" value="NZ_JBHSMI010000067.1"/>
</dbReference>
<evidence type="ECO:0000256" key="1">
    <source>
        <dbReference type="ARBA" id="ARBA00004651"/>
    </source>
</evidence>
<accession>A0ABW0I4M0</accession>
<dbReference type="Proteomes" id="UP001596113">
    <property type="component" value="Unassembled WGS sequence"/>
</dbReference>
<dbReference type="PANTHER" id="PTHR30193">
    <property type="entry name" value="ABC TRANSPORTER PERMEASE PROTEIN"/>
    <property type="match status" value="1"/>
</dbReference>
<evidence type="ECO:0000256" key="3">
    <source>
        <dbReference type="ARBA" id="ARBA00022475"/>
    </source>
</evidence>
<sequence length="293" mass="32895">MNKLMRRNYTYGMLLPGALLYVLLFIVPSMGSFYFAFTDLTDFDFYSARFIGWDNFKSLFDAEESMLSLQNTIVFTIVTTVFKMALGLALALLLNMKLRTTLYLRTVFFFPVILSTVAVALAFSAIYHPTTGLLNQSLRLIGLDSLAQEWLTNTKLVMYSISAVEVWKWTGMGMVLFLAGLQSIPLDAYESATIDGASAWQKFRSITLPLLLPSIKSVFFLSMIGGLKVFDIVIALTNGGPGKVSRTLNYMVYEDFSKQYYGEGTAANLILFLLILVTMAILNLFISRKEVEM</sequence>
<dbReference type="InterPro" id="IPR000515">
    <property type="entry name" value="MetI-like"/>
</dbReference>
<evidence type="ECO:0000256" key="4">
    <source>
        <dbReference type="ARBA" id="ARBA00022692"/>
    </source>
</evidence>
<evidence type="ECO:0000256" key="2">
    <source>
        <dbReference type="ARBA" id="ARBA00022448"/>
    </source>
</evidence>
<dbReference type="InterPro" id="IPR051393">
    <property type="entry name" value="ABC_transporter_permease"/>
</dbReference>
<comment type="similarity">
    <text evidence="7">Belongs to the binding-protein-dependent transport system permease family.</text>
</comment>
<keyword evidence="6 7" id="KW-0472">Membrane</keyword>
<keyword evidence="2 7" id="KW-0813">Transport</keyword>
<feature type="domain" description="ABC transmembrane type-1" evidence="8">
    <location>
        <begin position="69"/>
        <end position="282"/>
    </location>
</feature>
<comment type="caution">
    <text evidence="9">The sequence shown here is derived from an EMBL/GenBank/DDBJ whole genome shotgun (WGS) entry which is preliminary data.</text>
</comment>
<feature type="transmembrane region" description="Helical" evidence="7">
    <location>
        <begin position="12"/>
        <end position="37"/>
    </location>
</feature>
<dbReference type="PANTHER" id="PTHR30193:SF37">
    <property type="entry name" value="INNER MEMBRANE ABC TRANSPORTER PERMEASE PROTEIN YCJO"/>
    <property type="match status" value="1"/>
</dbReference>
<name>A0ABW0I4M0_9BACL</name>
<dbReference type="SUPFAM" id="SSF161098">
    <property type="entry name" value="MetI-like"/>
    <property type="match status" value="1"/>
</dbReference>